<dbReference type="Proteomes" id="UP000315295">
    <property type="component" value="Unassembled WGS sequence"/>
</dbReference>
<evidence type="ECO:0000256" key="1">
    <source>
        <dbReference type="SAM" id="MobiDB-lite"/>
    </source>
</evidence>
<evidence type="ECO:0000313" key="2">
    <source>
        <dbReference type="EMBL" id="TQD83208.1"/>
    </source>
</evidence>
<name>A0A540L9P7_MALBA</name>
<feature type="region of interest" description="Disordered" evidence="1">
    <location>
        <begin position="1"/>
        <end position="21"/>
    </location>
</feature>
<reference evidence="2 3" key="1">
    <citation type="journal article" date="2019" name="G3 (Bethesda)">
        <title>Sequencing of a Wild Apple (Malus baccata) Genome Unravels the Differences Between Cultivated and Wild Apple Species Regarding Disease Resistance and Cold Tolerance.</title>
        <authorList>
            <person name="Chen X."/>
        </authorList>
    </citation>
    <scope>NUCLEOTIDE SEQUENCE [LARGE SCALE GENOMIC DNA]</scope>
    <source>
        <strain evidence="3">cv. Shandingzi</strain>
        <tissue evidence="2">Leaves</tissue>
    </source>
</reference>
<dbReference type="AlphaFoldDB" id="A0A540L9P7"/>
<organism evidence="2 3">
    <name type="scientific">Malus baccata</name>
    <name type="common">Siberian crab apple</name>
    <name type="synonym">Pyrus baccata</name>
    <dbReference type="NCBI Taxonomy" id="106549"/>
    <lineage>
        <taxon>Eukaryota</taxon>
        <taxon>Viridiplantae</taxon>
        <taxon>Streptophyta</taxon>
        <taxon>Embryophyta</taxon>
        <taxon>Tracheophyta</taxon>
        <taxon>Spermatophyta</taxon>
        <taxon>Magnoliopsida</taxon>
        <taxon>eudicotyledons</taxon>
        <taxon>Gunneridae</taxon>
        <taxon>Pentapetalae</taxon>
        <taxon>rosids</taxon>
        <taxon>fabids</taxon>
        <taxon>Rosales</taxon>
        <taxon>Rosaceae</taxon>
        <taxon>Amygdaloideae</taxon>
        <taxon>Maleae</taxon>
        <taxon>Malus</taxon>
    </lineage>
</organism>
<dbReference type="EMBL" id="VIEB01000688">
    <property type="protein sequence ID" value="TQD83208.1"/>
    <property type="molecule type" value="Genomic_DNA"/>
</dbReference>
<protein>
    <submittedName>
        <fullName evidence="2">Uncharacterized protein</fullName>
    </submittedName>
</protein>
<evidence type="ECO:0000313" key="3">
    <source>
        <dbReference type="Proteomes" id="UP000315295"/>
    </source>
</evidence>
<proteinExistence type="predicted"/>
<sequence>MAARPCETTMTERNPHCPLPPMKTDHNLCGNPQEPPASSSVVISTATSQQPFTIKGVLALLSALGGDEVLIFRIAMKAESLSEKDCPSSPSLLLIQQTSSTGMREILQRQRMLFGIWKSADIRRSFDSFVSRRDIDPTRLSSNEFVGSNQPSSRPP</sequence>
<comment type="caution">
    <text evidence="2">The sequence shown here is derived from an EMBL/GenBank/DDBJ whole genome shotgun (WGS) entry which is preliminary data.</text>
</comment>
<gene>
    <name evidence="2" type="ORF">C1H46_031237</name>
</gene>
<keyword evidence="3" id="KW-1185">Reference proteome</keyword>
<accession>A0A540L9P7</accession>